<comment type="caution">
    <text evidence="1">The sequence shown here is derived from an EMBL/GenBank/DDBJ whole genome shotgun (WGS) entry which is preliminary data.</text>
</comment>
<dbReference type="EMBL" id="LAZR01000330">
    <property type="protein sequence ID" value="KKN74218.1"/>
    <property type="molecule type" value="Genomic_DNA"/>
</dbReference>
<protein>
    <submittedName>
        <fullName evidence="1">Uncharacterized protein</fullName>
    </submittedName>
</protein>
<sequence>MNRTEHDLSFNSTKLDYQALIRTSIIAFAHTRNKIERLVQYTHTIGETNFASTSRLIAEEAEKLVVVAETWYTLEEGLTRQELIIVNKPEVKDETNS</sequence>
<evidence type="ECO:0000313" key="1">
    <source>
        <dbReference type="EMBL" id="KKN74218.1"/>
    </source>
</evidence>
<accession>A0A0F9W818</accession>
<organism evidence="1">
    <name type="scientific">marine sediment metagenome</name>
    <dbReference type="NCBI Taxonomy" id="412755"/>
    <lineage>
        <taxon>unclassified sequences</taxon>
        <taxon>metagenomes</taxon>
        <taxon>ecological metagenomes</taxon>
    </lineage>
</organism>
<name>A0A0F9W818_9ZZZZ</name>
<dbReference type="AlphaFoldDB" id="A0A0F9W818"/>
<proteinExistence type="predicted"/>
<reference evidence="1" key="1">
    <citation type="journal article" date="2015" name="Nature">
        <title>Complex archaea that bridge the gap between prokaryotes and eukaryotes.</title>
        <authorList>
            <person name="Spang A."/>
            <person name="Saw J.H."/>
            <person name="Jorgensen S.L."/>
            <person name="Zaremba-Niedzwiedzka K."/>
            <person name="Martijn J."/>
            <person name="Lind A.E."/>
            <person name="van Eijk R."/>
            <person name="Schleper C."/>
            <person name="Guy L."/>
            <person name="Ettema T.J."/>
        </authorList>
    </citation>
    <scope>NUCLEOTIDE SEQUENCE</scope>
</reference>
<gene>
    <name evidence="1" type="ORF">LCGC14_0393040</name>
</gene>